<keyword evidence="5" id="KW-1185">Reference proteome</keyword>
<dbReference type="KEGG" id="gtt:GUITHDRAFT_137295"/>
<dbReference type="Pfam" id="PF00595">
    <property type="entry name" value="PDZ"/>
    <property type="match status" value="1"/>
</dbReference>
<evidence type="ECO:0000313" key="4">
    <source>
        <dbReference type="EnsemblProtists" id="EKX47503"/>
    </source>
</evidence>
<evidence type="ECO:0000259" key="2">
    <source>
        <dbReference type="PROSITE" id="PS50106"/>
    </source>
</evidence>
<evidence type="ECO:0000313" key="3">
    <source>
        <dbReference type="EMBL" id="EKX47503.1"/>
    </source>
</evidence>
<proteinExistence type="predicted"/>
<dbReference type="PROSITE" id="PS50106">
    <property type="entry name" value="PDZ"/>
    <property type="match status" value="1"/>
</dbReference>
<feature type="domain" description="PDZ" evidence="2">
    <location>
        <begin position="1"/>
        <end position="48"/>
    </location>
</feature>
<sequence>MAGGVGVQLAPGEGGASLCIAGVKHGSPAHAAGAEEGDTILSVNGRAVAKLLAGPVGTSVRVEELGPRSGDMGSGLQKPVAPRHSNVTKKVDNAAHGKVKVENSSRLEERIEQCKHAMTGCQELPKERRKQKRMASLFKFLQEWAIELGAGDVKSIPAEQGGGTSGVMFRWQGSNDRCMLAYLNVDCCIGEETADEGELRKEKVEQVEDDQQESSARSSTESEEFVMLQGVSDGLISTCLFLHAIELYKRTCTCLPISVQAIVDGEFASGSSWLANPQLKLWCEDGQPHHEALSQLRTRGGNRQRKKKHGDGGDEGQVLISDSPSFITMFSALPWLFDDQPTVWLGAGGSFAADVEMSSRGKDATRGGEVYLPTSIAAGIVDEPIARLPVLLLSVLERDGQLLKSLQGEREAIAAARLSAENVKVMMMCLKRHACQSCKDEGGDRQKGEVEWEELSEEQVRRRLTAAWFSCDFVTEKVVVGGCKEEKGRGSLRLPLGYATSRQEEEESSLLWQHHFQHGMASFGVPPQTATHAHARITATLPAGWDADGVLGSLRAKLEEEENVRVHGAKQLLPAVESRQDSINVKAMHMSLLRTFGKAPLLAYSRSGVPAASRIKQQTKAPLYFFSPLPSSSSSRLMLAHYLDGLRCSMCYMDAIFHLVK</sequence>
<dbReference type="AlphaFoldDB" id="L1JG55"/>
<dbReference type="InterPro" id="IPR036034">
    <property type="entry name" value="PDZ_sf"/>
</dbReference>
<reference evidence="5" key="2">
    <citation type="submission" date="2012-11" db="EMBL/GenBank/DDBJ databases">
        <authorList>
            <person name="Kuo A."/>
            <person name="Curtis B.A."/>
            <person name="Tanifuji G."/>
            <person name="Burki F."/>
            <person name="Gruber A."/>
            <person name="Irimia M."/>
            <person name="Maruyama S."/>
            <person name="Arias M.C."/>
            <person name="Ball S.G."/>
            <person name="Gile G.H."/>
            <person name="Hirakawa Y."/>
            <person name="Hopkins J.F."/>
            <person name="Rensing S.A."/>
            <person name="Schmutz J."/>
            <person name="Symeonidi A."/>
            <person name="Elias M."/>
            <person name="Eveleigh R.J."/>
            <person name="Herman E.K."/>
            <person name="Klute M.J."/>
            <person name="Nakayama T."/>
            <person name="Obornik M."/>
            <person name="Reyes-Prieto A."/>
            <person name="Armbrust E.V."/>
            <person name="Aves S.J."/>
            <person name="Beiko R.G."/>
            <person name="Coutinho P."/>
            <person name="Dacks J.B."/>
            <person name="Durnford D.G."/>
            <person name="Fast N.M."/>
            <person name="Green B.R."/>
            <person name="Grisdale C."/>
            <person name="Hempe F."/>
            <person name="Henrissat B."/>
            <person name="Hoppner M.P."/>
            <person name="Ishida K.-I."/>
            <person name="Kim E."/>
            <person name="Koreny L."/>
            <person name="Kroth P.G."/>
            <person name="Liu Y."/>
            <person name="Malik S.-B."/>
            <person name="Maier U.G."/>
            <person name="McRose D."/>
            <person name="Mock T."/>
            <person name="Neilson J.A."/>
            <person name="Onodera N.T."/>
            <person name="Poole A.M."/>
            <person name="Pritham E.J."/>
            <person name="Richards T.A."/>
            <person name="Rocap G."/>
            <person name="Roy S.W."/>
            <person name="Sarai C."/>
            <person name="Schaack S."/>
            <person name="Shirato S."/>
            <person name="Slamovits C.H."/>
            <person name="Spencer D.F."/>
            <person name="Suzuki S."/>
            <person name="Worden A.Z."/>
            <person name="Zauner S."/>
            <person name="Barry K."/>
            <person name="Bell C."/>
            <person name="Bharti A.K."/>
            <person name="Crow J.A."/>
            <person name="Grimwood J."/>
            <person name="Kramer R."/>
            <person name="Lindquist E."/>
            <person name="Lucas S."/>
            <person name="Salamov A."/>
            <person name="McFadden G.I."/>
            <person name="Lane C.E."/>
            <person name="Keeling P.J."/>
            <person name="Gray M.W."/>
            <person name="Grigoriev I.V."/>
            <person name="Archibald J.M."/>
        </authorList>
    </citation>
    <scope>NUCLEOTIDE SEQUENCE</scope>
    <source>
        <strain evidence="5">CCMP2712</strain>
    </source>
</reference>
<gene>
    <name evidence="3" type="ORF">GUITHDRAFT_137295</name>
</gene>
<feature type="region of interest" description="Disordered" evidence="1">
    <location>
        <begin position="199"/>
        <end position="223"/>
    </location>
</feature>
<dbReference type="EnsemblProtists" id="EKX47503">
    <property type="protein sequence ID" value="EKX47503"/>
    <property type="gene ID" value="GUITHDRAFT_137295"/>
</dbReference>
<dbReference type="Gene3D" id="2.30.42.10">
    <property type="match status" value="1"/>
</dbReference>
<feature type="region of interest" description="Disordered" evidence="1">
    <location>
        <begin position="297"/>
        <end position="317"/>
    </location>
</feature>
<dbReference type="EMBL" id="JH992989">
    <property type="protein sequence ID" value="EKX47503.1"/>
    <property type="molecule type" value="Genomic_DNA"/>
</dbReference>
<dbReference type="PaxDb" id="55529-EKX47503"/>
<accession>L1JG55</accession>
<evidence type="ECO:0000256" key="1">
    <source>
        <dbReference type="SAM" id="MobiDB-lite"/>
    </source>
</evidence>
<dbReference type="Proteomes" id="UP000011087">
    <property type="component" value="Unassembled WGS sequence"/>
</dbReference>
<reference evidence="3 5" key="1">
    <citation type="journal article" date="2012" name="Nature">
        <title>Algal genomes reveal evolutionary mosaicism and the fate of nucleomorphs.</title>
        <authorList>
            <consortium name="DOE Joint Genome Institute"/>
            <person name="Curtis B.A."/>
            <person name="Tanifuji G."/>
            <person name="Burki F."/>
            <person name="Gruber A."/>
            <person name="Irimia M."/>
            <person name="Maruyama S."/>
            <person name="Arias M.C."/>
            <person name="Ball S.G."/>
            <person name="Gile G.H."/>
            <person name="Hirakawa Y."/>
            <person name="Hopkins J.F."/>
            <person name="Kuo A."/>
            <person name="Rensing S.A."/>
            <person name="Schmutz J."/>
            <person name="Symeonidi A."/>
            <person name="Elias M."/>
            <person name="Eveleigh R.J."/>
            <person name="Herman E.K."/>
            <person name="Klute M.J."/>
            <person name="Nakayama T."/>
            <person name="Obornik M."/>
            <person name="Reyes-Prieto A."/>
            <person name="Armbrust E.V."/>
            <person name="Aves S.J."/>
            <person name="Beiko R.G."/>
            <person name="Coutinho P."/>
            <person name="Dacks J.B."/>
            <person name="Durnford D.G."/>
            <person name="Fast N.M."/>
            <person name="Green B.R."/>
            <person name="Grisdale C.J."/>
            <person name="Hempel F."/>
            <person name="Henrissat B."/>
            <person name="Hoppner M.P."/>
            <person name="Ishida K."/>
            <person name="Kim E."/>
            <person name="Koreny L."/>
            <person name="Kroth P.G."/>
            <person name="Liu Y."/>
            <person name="Malik S.B."/>
            <person name="Maier U.G."/>
            <person name="McRose D."/>
            <person name="Mock T."/>
            <person name="Neilson J.A."/>
            <person name="Onodera N.T."/>
            <person name="Poole A.M."/>
            <person name="Pritham E.J."/>
            <person name="Richards T.A."/>
            <person name="Rocap G."/>
            <person name="Roy S.W."/>
            <person name="Sarai C."/>
            <person name="Schaack S."/>
            <person name="Shirato S."/>
            <person name="Slamovits C.H."/>
            <person name="Spencer D.F."/>
            <person name="Suzuki S."/>
            <person name="Worden A.Z."/>
            <person name="Zauner S."/>
            <person name="Barry K."/>
            <person name="Bell C."/>
            <person name="Bharti A.K."/>
            <person name="Crow J.A."/>
            <person name="Grimwood J."/>
            <person name="Kramer R."/>
            <person name="Lindquist E."/>
            <person name="Lucas S."/>
            <person name="Salamov A."/>
            <person name="McFadden G.I."/>
            <person name="Lane C.E."/>
            <person name="Keeling P.J."/>
            <person name="Gray M.W."/>
            <person name="Grigoriev I.V."/>
            <person name="Archibald J.M."/>
        </authorList>
    </citation>
    <scope>NUCLEOTIDE SEQUENCE</scope>
    <source>
        <strain evidence="3 5">CCMP2712</strain>
    </source>
</reference>
<reference evidence="4" key="3">
    <citation type="submission" date="2015-06" db="UniProtKB">
        <authorList>
            <consortium name="EnsemblProtists"/>
        </authorList>
    </citation>
    <scope>IDENTIFICATION</scope>
</reference>
<feature type="compositionally biased region" description="Basic residues" evidence="1">
    <location>
        <begin position="300"/>
        <end position="309"/>
    </location>
</feature>
<dbReference type="HOGENOM" id="CLU_415312_0_0_1"/>
<dbReference type="RefSeq" id="XP_005834483.1">
    <property type="nucleotide sequence ID" value="XM_005834426.1"/>
</dbReference>
<dbReference type="InterPro" id="IPR001478">
    <property type="entry name" value="PDZ"/>
</dbReference>
<organism evidence="3">
    <name type="scientific">Guillardia theta (strain CCMP2712)</name>
    <name type="common">Cryptophyte</name>
    <dbReference type="NCBI Taxonomy" id="905079"/>
    <lineage>
        <taxon>Eukaryota</taxon>
        <taxon>Cryptophyceae</taxon>
        <taxon>Pyrenomonadales</taxon>
        <taxon>Geminigeraceae</taxon>
        <taxon>Guillardia</taxon>
    </lineage>
</organism>
<dbReference type="GeneID" id="17304259"/>
<protein>
    <recommendedName>
        <fullName evidence="2">PDZ domain-containing protein</fullName>
    </recommendedName>
</protein>
<dbReference type="SUPFAM" id="SSF50156">
    <property type="entry name" value="PDZ domain-like"/>
    <property type="match status" value="1"/>
</dbReference>
<name>L1JG55_GUITC</name>
<evidence type="ECO:0000313" key="5">
    <source>
        <dbReference type="Proteomes" id="UP000011087"/>
    </source>
</evidence>